<gene>
    <name evidence="4" type="ORF">GCM10008066_09920</name>
</gene>
<evidence type="ECO:0000313" key="4">
    <source>
        <dbReference type="EMBL" id="GGI17626.1"/>
    </source>
</evidence>
<dbReference type="InterPro" id="IPR041167">
    <property type="entry name" value="Saf_2TM"/>
</dbReference>
<reference evidence="5" key="1">
    <citation type="journal article" date="2019" name="Int. J. Syst. Evol. Microbiol.">
        <title>The Global Catalogue of Microorganisms (GCM) 10K type strain sequencing project: providing services to taxonomists for standard genome sequencing and annotation.</title>
        <authorList>
            <consortium name="The Broad Institute Genomics Platform"/>
            <consortium name="The Broad Institute Genome Sequencing Center for Infectious Disease"/>
            <person name="Wu L."/>
            <person name="Ma J."/>
        </authorList>
    </citation>
    <scope>NUCLEOTIDE SEQUENCE [LARGE SCALE GENOMIC DNA]</scope>
    <source>
        <strain evidence="5">CCM 2767</strain>
    </source>
</reference>
<evidence type="ECO:0000259" key="2">
    <source>
        <dbReference type="Pfam" id="PF18145"/>
    </source>
</evidence>
<dbReference type="AlphaFoldDB" id="A0A8J3F2E1"/>
<feature type="domain" description="SAVED-fused 2TM effector" evidence="3">
    <location>
        <begin position="7"/>
        <end position="137"/>
    </location>
</feature>
<protein>
    <recommendedName>
        <fullName evidence="6">SAVED domain-containing protein</fullName>
    </recommendedName>
</protein>
<accession>A0A8J3F2E1</accession>
<keyword evidence="5" id="KW-1185">Reference proteome</keyword>
<organism evidence="4 5">
    <name type="scientific">Oxalicibacterium faecigallinarum</name>
    <dbReference type="NCBI Taxonomy" id="573741"/>
    <lineage>
        <taxon>Bacteria</taxon>
        <taxon>Pseudomonadati</taxon>
        <taxon>Pseudomonadota</taxon>
        <taxon>Betaproteobacteria</taxon>
        <taxon>Burkholderiales</taxon>
        <taxon>Oxalobacteraceae</taxon>
        <taxon>Oxalicibacterium</taxon>
    </lineage>
</organism>
<proteinExistence type="predicted"/>
<keyword evidence="1" id="KW-0812">Transmembrane</keyword>
<feature type="transmembrane region" description="Helical" evidence="1">
    <location>
        <begin position="23"/>
        <end position="44"/>
    </location>
</feature>
<evidence type="ECO:0008006" key="6">
    <source>
        <dbReference type="Google" id="ProtNLM"/>
    </source>
</evidence>
<feature type="transmembrane region" description="Helical" evidence="1">
    <location>
        <begin position="64"/>
        <end position="84"/>
    </location>
</feature>
<evidence type="ECO:0000256" key="1">
    <source>
        <dbReference type="SAM" id="Phobius"/>
    </source>
</evidence>
<dbReference type="InterPro" id="IPR040836">
    <property type="entry name" value="SAVED"/>
</dbReference>
<dbReference type="EMBL" id="BMDI01000001">
    <property type="protein sequence ID" value="GGI17626.1"/>
    <property type="molecule type" value="Genomic_DNA"/>
</dbReference>
<comment type="caution">
    <text evidence="4">The sequence shown here is derived from an EMBL/GenBank/DDBJ whole genome shotgun (WGS) entry which is preliminary data.</text>
</comment>
<keyword evidence="1" id="KW-0472">Membrane</keyword>
<sequence length="360" mass="40469">MWADWFKRNATKVIDFLTRQRNLGLKLCALSASLLLFGAGGVFFEIEYEGNRFKWGLTDEPNLLLATVVIVLGAVGFIIGLIIVTRVHGQEHKLSEIGRVIVVELRGLVDTSDRPLISAIPAKFVGQRIDLVKDVRKFLTGDSAHLGAALIELDYLRRDLQVARGDVSREHVTVIVGGVLQVPLLFHVGTLIDDEGNVVLFDWNRTEGRWNELMVEENKEAFVLEEDEFNLANEVVLAVSASYLVDIDGIKRTFADKPLVHLRLQNPLPNTIWGVQWQNALTQQFLQTVARLGNKRVSIIHLVLAAPASLAIRFGRAYDLRNMPLLRCYQYEKESNPSYPWSIQMATASKPAQRVATQDF</sequence>
<evidence type="ECO:0000259" key="3">
    <source>
        <dbReference type="Pfam" id="PF18303"/>
    </source>
</evidence>
<dbReference type="RefSeq" id="WP_188380155.1">
    <property type="nucleotide sequence ID" value="NZ_BMDI01000001.1"/>
</dbReference>
<dbReference type="Pfam" id="PF18145">
    <property type="entry name" value="SAVED"/>
    <property type="match status" value="1"/>
</dbReference>
<evidence type="ECO:0000313" key="5">
    <source>
        <dbReference type="Proteomes" id="UP000642180"/>
    </source>
</evidence>
<dbReference type="NCBIfam" id="NF033611">
    <property type="entry name" value="SAVED"/>
    <property type="match status" value="1"/>
</dbReference>
<dbReference type="Proteomes" id="UP000642180">
    <property type="component" value="Unassembled WGS sequence"/>
</dbReference>
<feature type="domain" description="SMODS-associated and fused to various effectors" evidence="2">
    <location>
        <begin position="160"/>
        <end position="345"/>
    </location>
</feature>
<dbReference type="Pfam" id="PF18303">
    <property type="entry name" value="Saf_2TM"/>
    <property type="match status" value="1"/>
</dbReference>
<name>A0A8J3F2E1_9BURK</name>
<keyword evidence="1" id="KW-1133">Transmembrane helix</keyword>